<dbReference type="Proteomes" id="UP000216478">
    <property type="component" value="Unassembled WGS sequence"/>
</dbReference>
<dbReference type="Pfam" id="PF08706">
    <property type="entry name" value="D5_N"/>
    <property type="match status" value="1"/>
</dbReference>
<dbReference type="InterPro" id="IPR045455">
    <property type="entry name" value="NrS-1_pol-like_helicase"/>
</dbReference>
<evidence type="ECO:0000256" key="3">
    <source>
        <dbReference type="ARBA" id="ARBA00022840"/>
    </source>
</evidence>
<dbReference type="PANTHER" id="PTHR35372:SF2">
    <property type="entry name" value="SF3 HELICASE DOMAIN-CONTAINING PROTEIN"/>
    <property type="match status" value="1"/>
</dbReference>
<keyword evidence="2" id="KW-0378">Hydrolase</keyword>
<dbReference type="GO" id="GO:0005524">
    <property type="term" value="F:ATP binding"/>
    <property type="evidence" value="ECO:0007669"/>
    <property type="project" value="UniProtKB-KW"/>
</dbReference>
<dbReference type="InterPro" id="IPR014818">
    <property type="entry name" value="Phage/plasmid_primase_P4_C"/>
</dbReference>
<keyword evidence="1" id="KW-0547">Nucleotide-binding</keyword>
<accession>A0A256F399</accession>
<name>A0A256F399_9HYPH</name>
<evidence type="ECO:0000256" key="2">
    <source>
        <dbReference type="ARBA" id="ARBA00022801"/>
    </source>
</evidence>
<comment type="caution">
    <text evidence="6">The sequence shown here is derived from an EMBL/GenBank/DDBJ whole genome shotgun (WGS) entry which is preliminary data.</text>
</comment>
<reference evidence="6 7" key="1">
    <citation type="submission" date="2017-07" db="EMBL/GenBank/DDBJ databases">
        <title>Phylogenetic study on the rhizospheric bacterium Ochrobactrum sp. A44.</title>
        <authorList>
            <person name="Krzyzanowska D.M."/>
            <person name="Ossowicki A."/>
            <person name="Rajewska M."/>
            <person name="Maciag T."/>
            <person name="Kaczynski Z."/>
            <person name="Czerwicka M."/>
            <person name="Jafra S."/>
        </authorList>
    </citation>
    <scope>NUCLEOTIDE SEQUENCE [LARGE SCALE GENOMIC DNA]</scope>
    <source>
        <strain evidence="6 7">OgA9a</strain>
    </source>
</reference>
<evidence type="ECO:0000256" key="1">
    <source>
        <dbReference type="ARBA" id="ARBA00022741"/>
    </source>
</evidence>
<dbReference type="InterPro" id="IPR051620">
    <property type="entry name" value="ORF904-like_C"/>
</dbReference>
<dbReference type="Pfam" id="PF19263">
    <property type="entry name" value="DUF5906"/>
    <property type="match status" value="1"/>
</dbReference>
<dbReference type="InterPro" id="IPR014015">
    <property type="entry name" value="Helicase_SF3_DNA-vir"/>
</dbReference>
<dbReference type="SUPFAM" id="SSF52540">
    <property type="entry name" value="P-loop containing nucleoside triphosphate hydrolases"/>
    <property type="match status" value="1"/>
</dbReference>
<dbReference type="GO" id="GO:0016787">
    <property type="term" value="F:hydrolase activity"/>
    <property type="evidence" value="ECO:0007669"/>
    <property type="project" value="UniProtKB-KW"/>
</dbReference>
<dbReference type="EMBL" id="NNRL01000164">
    <property type="protein sequence ID" value="OYR09210.1"/>
    <property type="molecule type" value="Genomic_DNA"/>
</dbReference>
<dbReference type="InterPro" id="IPR027417">
    <property type="entry name" value="P-loop_NTPase"/>
</dbReference>
<evidence type="ECO:0000313" key="7">
    <source>
        <dbReference type="Proteomes" id="UP000216478"/>
    </source>
</evidence>
<gene>
    <name evidence="6" type="ORF">CEV33_2939</name>
</gene>
<dbReference type="Gene3D" id="3.40.50.300">
    <property type="entry name" value="P-loop containing nucleotide triphosphate hydrolases"/>
    <property type="match status" value="1"/>
</dbReference>
<organism evidence="6 7">
    <name type="scientific">Brucella grignonensis</name>
    <dbReference type="NCBI Taxonomy" id="94627"/>
    <lineage>
        <taxon>Bacteria</taxon>
        <taxon>Pseudomonadati</taxon>
        <taxon>Pseudomonadota</taxon>
        <taxon>Alphaproteobacteria</taxon>
        <taxon>Hyphomicrobiales</taxon>
        <taxon>Brucellaceae</taxon>
        <taxon>Brucella/Ochrobactrum group</taxon>
        <taxon>Brucella</taxon>
    </lineage>
</organism>
<dbReference type="PANTHER" id="PTHR35372">
    <property type="entry name" value="ATP BINDING PROTEIN-RELATED"/>
    <property type="match status" value="1"/>
</dbReference>
<proteinExistence type="predicted"/>
<feature type="region of interest" description="Disordered" evidence="4">
    <location>
        <begin position="83"/>
        <end position="106"/>
    </location>
</feature>
<feature type="domain" description="SF3 helicase" evidence="5">
    <location>
        <begin position="268"/>
        <end position="426"/>
    </location>
</feature>
<protein>
    <submittedName>
        <fullName evidence="6">D5 N terminal like family protein</fullName>
    </submittedName>
</protein>
<dbReference type="PROSITE" id="PS51206">
    <property type="entry name" value="SF3_HELICASE_1"/>
    <property type="match status" value="1"/>
</dbReference>
<sequence>MTVAVYTFENWQCGIKPPKGWDCADAVADFWTRENLDAFMRSTVRPWYPPTDKPLPDPDEYGATPEYLDHAPPLADYADQAVPLSPAGSARPVPSGERPILDPRDPLPSARALMSARYTADDAKALHHHRGVFYEWTGACYREADNDSILARIWEYLDGAKRLGKELEEIPFQPNRSSVENVLAALKAVSNLPAHIEPPTWLSDSDMPPAHELLPVKNGLLHLPSGKLYQPSPAYFCLNAADVKFDPNAPKPKEWLRFLDQVWPGDTQSIEALQDMFGYLLSPDTSQQKVFLIVGPKRSGKGTIARVLTGIMGQDSVAAPTLASLATNFGLAPLIGKSVAMIGDARLSGRADQASIAERLLSISGEDSITVDRKFKPAWTGRLSARFVILTNELPRLADASGALASRFVVLTMEQSFYGREDMRAAGTDAGDLKEAFEIVRHSAGMVPPTHEQREASFNEGMTAVQQSGISDADLSAARQFIADLEIVSPGVVRSLNAHGAGNDIRLIRKAVAEARRRGY</sequence>
<evidence type="ECO:0000256" key="4">
    <source>
        <dbReference type="SAM" id="MobiDB-lite"/>
    </source>
</evidence>
<dbReference type="AlphaFoldDB" id="A0A256F399"/>
<keyword evidence="3" id="KW-0067">ATP-binding</keyword>
<evidence type="ECO:0000313" key="6">
    <source>
        <dbReference type="EMBL" id="OYR09210.1"/>
    </source>
</evidence>
<keyword evidence="7" id="KW-1185">Reference proteome</keyword>
<dbReference type="RefSeq" id="WP_208620219.1">
    <property type="nucleotide sequence ID" value="NZ_JBHEER010000001.1"/>
</dbReference>
<evidence type="ECO:0000259" key="5">
    <source>
        <dbReference type="PROSITE" id="PS51206"/>
    </source>
</evidence>